<comment type="caution">
    <text evidence="1">The sequence shown here is derived from an EMBL/GenBank/DDBJ whole genome shotgun (WGS) entry which is preliminary data.</text>
</comment>
<sequence>MARTNSTIEYGSEVERFLEDLPPSNRYTYERKEQFHEILQTEYHRLEGSHDDTEMSEYFVLVDISLFSFKQAFYYLIPSQVSACFTT</sequence>
<organism evidence="1 2">
    <name type="scientific">Penicillium fimorum</name>
    <dbReference type="NCBI Taxonomy" id="1882269"/>
    <lineage>
        <taxon>Eukaryota</taxon>
        <taxon>Fungi</taxon>
        <taxon>Dikarya</taxon>
        <taxon>Ascomycota</taxon>
        <taxon>Pezizomycotina</taxon>
        <taxon>Eurotiomycetes</taxon>
        <taxon>Eurotiomycetidae</taxon>
        <taxon>Eurotiales</taxon>
        <taxon>Aspergillaceae</taxon>
        <taxon>Penicillium</taxon>
    </lineage>
</organism>
<dbReference type="EMBL" id="JAPWDS010000006">
    <property type="protein sequence ID" value="KAJ5493888.1"/>
    <property type="molecule type" value="Genomic_DNA"/>
</dbReference>
<proteinExistence type="predicted"/>
<reference evidence="1" key="2">
    <citation type="journal article" date="2023" name="IMA Fungus">
        <title>Comparative genomic study of the Penicillium genus elucidates a diverse pangenome and 15 lateral gene transfer events.</title>
        <authorList>
            <person name="Petersen C."/>
            <person name="Sorensen T."/>
            <person name="Nielsen M.R."/>
            <person name="Sondergaard T.E."/>
            <person name="Sorensen J.L."/>
            <person name="Fitzpatrick D.A."/>
            <person name="Frisvad J.C."/>
            <person name="Nielsen K.L."/>
        </authorList>
    </citation>
    <scope>NUCLEOTIDE SEQUENCE</scope>
    <source>
        <strain evidence="1">IBT 29495</strain>
    </source>
</reference>
<dbReference type="OrthoDB" id="10560103at2759"/>
<accession>A0A9W9XJC3</accession>
<dbReference type="AlphaFoldDB" id="A0A9W9XJC3"/>
<keyword evidence="2" id="KW-1185">Reference proteome</keyword>
<protein>
    <submittedName>
        <fullName evidence="1">Dehydrogenase E1 component</fullName>
    </submittedName>
</protein>
<dbReference type="Proteomes" id="UP001149954">
    <property type="component" value="Unassembled WGS sequence"/>
</dbReference>
<reference evidence="1" key="1">
    <citation type="submission" date="2022-12" db="EMBL/GenBank/DDBJ databases">
        <authorList>
            <person name="Petersen C."/>
        </authorList>
    </citation>
    <scope>NUCLEOTIDE SEQUENCE</scope>
    <source>
        <strain evidence="1">IBT 29495</strain>
    </source>
</reference>
<evidence type="ECO:0000313" key="1">
    <source>
        <dbReference type="EMBL" id="KAJ5493888.1"/>
    </source>
</evidence>
<name>A0A9W9XJC3_9EURO</name>
<evidence type="ECO:0000313" key="2">
    <source>
        <dbReference type="Proteomes" id="UP001149954"/>
    </source>
</evidence>
<gene>
    <name evidence="1" type="ORF">N7463_009975</name>
</gene>